<reference evidence="4 5" key="1">
    <citation type="submission" date="2022-01" db="EMBL/GenBank/DDBJ databases">
        <title>Labilibaculum sp. nov, a marine bacterium isolated from Antarctica.</title>
        <authorList>
            <person name="Dai W."/>
        </authorList>
    </citation>
    <scope>NUCLEOTIDE SEQUENCE [LARGE SCALE GENOMIC DNA]</scope>
    <source>
        <strain evidence="4 5">DW002</strain>
    </source>
</reference>
<gene>
    <name evidence="4" type="primary">rhaD</name>
    <name evidence="4" type="ORF">L3049_13930</name>
</gene>
<dbReference type="Proteomes" id="UP001528920">
    <property type="component" value="Unassembled WGS sequence"/>
</dbReference>
<dbReference type="Pfam" id="PF00596">
    <property type="entry name" value="Aldolase_II"/>
    <property type="match status" value="1"/>
</dbReference>
<organism evidence="4 5">
    <name type="scientific">Paralabilibaculum antarcticum</name>
    <dbReference type="NCBI Taxonomy" id="2912572"/>
    <lineage>
        <taxon>Bacteria</taxon>
        <taxon>Pseudomonadati</taxon>
        <taxon>Bacteroidota</taxon>
        <taxon>Bacteroidia</taxon>
        <taxon>Marinilabiliales</taxon>
        <taxon>Marinifilaceae</taxon>
        <taxon>Paralabilibaculum</taxon>
    </lineage>
</organism>
<dbReference type="InterPro" id="IPR050197">
    <property type="entry name" value="Aldolase_class_II_sugar_metab"/>
</dbReference>
<accession>A0ABT5VUX3</accession>
<dbReference type="Gene3D" id="3.40.225.10">
    <property type="entry name" value="Class II aldolase/adducin N-terminal domain"/>
    <property type="match status" value="1"/>
</dbReference>
<protein>
    <submittedName>
        <fullName evidence="4">Rhamnulose-1-phosphate aldolase</fullName>
        <ecNumber evidence="4">4.1.2.19</ecNumber>
    </submittedName>
</protein>
<proteinExistence type="predicted"/>
<evidence type="ECO:0000313" key="5">
    <source>
        <dbReference type="Proteomes" id="UP001528920"/>
    </source>
</evidence>
<dbReference type="GO" id="GO:0008994">
    <property type="term" value="F:rhamnulose-1-phosphate aldolase activity"/>
    <property type="evidence" value="ECO:0007669"/>
    <property type="project" value="UniProtKB-EC"/>
</dbReference>
<dbReference type="InterPro" id="IPR001303">
    <property type="entry name" value="Aldolase_II/adducin_N"/>
</dbReference>
<dbReference type="NCBIfam" id="NF002963">
    <property type="entry name" value="PRK03634.1"/>
    <property type="match status" value="1"/>
</dbReference>
<dbReference type="EMBL" id="JAKJSC010000002">
    <property type="protein sequence ID" value="MDE5419101.1"/>
    <property type="molecule type" value="Genomic_DNA"/>
</dbReference>
<name>A0ABT5VUX3_9BACT</name>
<dbReference type="InterPro" id="IPR036409">
    <property type="entry name" value="Aldolase_II/adducin_N_sf"/>
</dbReference>
<feature type="domain" description="Class II aldolase/adducin N-terminal" evidence="3">
    <location>
        <begin position="16"/>
        <end position="241"/>
    </location>
</feature>
<evidence type="ECO:0000256" key="2">
    <source>
        <dbReference type="ARBA" id="ARBA00023239"/>
    </source>
</evidence>
<dbReference type="PANTHER" id="PTHR22789:SF0">
    <property type="entry name" value="3-OXO-TETRONATE 4-PHOSPHATE DECARBOXYLASE-RELATED"/>
    <property type="match status" value="1"/>
</dbReference>
<keyword evidence="2 4" id="KW-0456">Lyase</keyword>
<evidence type="ECO:0000313" key="4">
    <source>
        <dbReference type="EMBL" id="MDE5419101.1"/>
    </source>
</evidence>
<comment type="caution">
    <text evidence="4">The sequence shown here is derived from an EMBL/GenBank/DDBJ whole genome shotgun (WGS) entry which is preliminary data.</text>
</comment>
<dbReference type="SMART" id="SM01007">
    <property type="entry name" value="Aldolase_II"/>
    <property type="match status" value="1"/>
</dbReference>
<evidence type="ECO:0000256" key="1">
    <source>
        <dbReference type="ARBA" id="ARBA00022723"/>
    </source>
</evidence>
<evidence type="ECO:0000259" key="3">
    <source>
        <dbReference type="SMART" id="SM01007"/>
    </source>
</evidence>
<keyword evidence="1" id="KW-0479">Metal-binding</keyword>
<dbReference type="EC" id="4.1.2.19" evidence="4"/>
<sequence>MNNLTNLPEGVQNEIDKVSEIAGYLWDREWAERNAGNISINLSDYFKGVELGNPDRYFDFDFPKNVAGLVVFISGTGCHLRHLINRIEEAACILKINDDATGYSIVWGGKKENFGPTCELISHVKIHQFNSVNNPTHKAIVHTHPIELIVMSHHPIFNDQEKMNHSLWKMCPEIKVFVPKGVHCTPYALSSSEDLADKTIEGLKNYNVSLWEKHGATATGEDAERAFDYLDVANKGAKLLLTAWSAGFDPAGLSKDQLTELEQFI</sequence>
<dbReference type="RefSeq" id="WP_275110430.1">
    <property type="nucleotide sequence ID" value="NZ_JAKJSC010000002.1"/>
</dbReference>
<dbReference type="PANTHER" id="PTHR22789">
    <property type="entry name" value="FUCULOSE PHOSPHATE ALDOLASE"/>
    <property type="match status" value="1"/>
</dbReference>
<dbReference type="SUPFAM" id="SSF53639">
    <property type="entry name" value="AraD/HMP-PK domain-like"/>
    <property type="match status" value="1"/>
</dbReference>
<keyword evidence="5" id="KW-1185">Reference proteome</keyword>